<dbReference type="PROSITE" id="PS01225">
    <property type="entry name" value="CTCK_2"/>
    <property type="match status" value="1"/>
</dbReference>
<comment type="caution">
    <text evidence="9">The sequence shown here is derived from an EMBL/GenBank/DDBJ whole genome shotgun (WGS) entry which is preliminary data.</text>
</comment>
<evidence type="ECO:0000256" key="5">
    <source>
        <dbReference type="PROSITE-ProRule" id="PRU00039"/>
    </source>
</evidence>
<evidence type="ECO:0000259" key="8">
    <source>
        <dbReference type="PROSITE" id="PS51233"/>
    </source>
</evidence>
<dbReference type="Gene3D" id="2.10.90.10">
    <property type="entry name" value="Cystine-knot cytokines"/>
    <property type="match status" value="1"/>
</dbReference>
<evidence type="ECO:0000313" key="9">
    <source>
        <dbReference type="EMBL" id="ETE61636.1"/>
    </source>
</evidence>
<organism evidence="9 10">
    <name type="scientific">Ophiophagus hannah</name>
    <name type="common">King cobra</name>
    <name type="synonym">Naja hannah</name>
    <dbReference type="NCBI Taxonomy" id="8665"/>
    <lineage>
        <taxon>Eukaryota</taxon>
        <taxon>Metazoa</taxon>
        <taxon>Chordata</taxon>
        <taxon>Craniata</taxon>
        <taxon>Vertebrata</taxon>
        <taxon>Euteleostomi</taxon>
        <taxon>Lepidosauria</taxon>
        <taxon>Squamata</taxon>
        <taxon>Bifurcata</taxon>
        <taxon>Unidentata</taxon>
        <taxon>Episquamata</taxon>
        <taxon>Toxicofera</taxon>
        <taxon>Serpentes</taxon>
        <taxon>Colubroidea</taxon>
        <taxon>Elapidae</taxon>
        <taxon>Elapinae</taxon>
        <taxon>Ophiophagus</taxon>
    </lineage>
</organism>
<dbReference type="PROSITE" id="PS51233">
    <property type="entry name" value="VWFD"/>
    <property type="match status" value="1"/>
</dbReference>
<accession>V8NI52</accession>
<dbReference type="Pfam" id="PF00007">
    <property type="entry name" value="Cys_knot"/>
    <property type="match status" value="1"/>
</dbReference>
<name>V8NI52_OPHHA</name>
<dbReference type="Proteomes" id="UP000018936">
    <property type="component" value="Unassembled WGS sequence"/>
</dbReference>
<dbReference type="AlphaFoldDB" id="V8NI52"/>
<reference evidence="9 10" key="1">
    <citation type="journal article" date="2013" name="Proc. Natl. Acad. Sci. U.S.A.">
        <title>The king cobra genome reveals dynamic gene evolution and adaptation in the snake venom system.</title>
        <authorList>
            <person name="Vonk F.J."/>
            <person name="Casewell N.R."/>
            <person name="Henkel C.V."/>
            <person name="Heimberg A.M."/>
            <person name="Jansen H.J."/>
            <person name="McCleary R.J."/>
            <person name="Kerkkamp H.M."/>
            <person name="Vos R.A."/>
            <person name="Guerreiro I."/>
            <person name="Calvete J.J."/>
            <person name="Wuster W."/>
            <person name="Woods A.E."/>
            <person name="Logan J.M."/>
            <person name="Harrison R.A."/>
            <person name="Castoe T.A."/>
            <person name="de Koning A.P."/>
            <person name="Pollock D.D."/>
            <person name="Yandell M."/>
            <person name="Calderon D."/>
            <person name="Renjifo C."/>
            <person name="Currier R.B."/>
            <person name="Salgado D."/>
            <person name="Pla D."/>
            <person name="Sanz L."/>
            <person name="Hyder A.S."/>
            <person name="Ribeiro J.M."/>
            <person name="Arntzen J.W."/>
            <person name="van den Thillart G.E."/>
            <person name="Boetzer M."/>
            <person name="Pirovano W."/>
            <person name="Dirks R.P."/>
            <person name="Spaink H.P."/>
            <person name="Duboule D."/>
            <person name="McGlinn E."/>
            <person name="Kini R.M."/>
            <person name="Richardson M.K."/>
        </authorList>
    </citation>
    <scope>NUCLEOTIDE SEQUENCE</scope>
    <source>
        <tissue evidence="9">Blood</tissue>
    </source>
</reference>
<keyword evidence="3 5" id="KW-1015">Disulfide bond</keyword>
<protein>
    <recommendedName>
        <fullName evidence="11">von Willebrand factor</fullName>
    </recommendedName>
</protein>
<feature type="disulfide bond" evidence="5">
    <location>
        <begin position="379"/>
        <end position="433"/>
    </location>
</feature>
<feature type="compositionally biased region" description="Polar residues" evidence="6">
    <location>
        <begin position="605"/>
        <end position="623"/>
    </location>
</feature>
<dbReference type="PANTHER" id="PTHR11339">
    <property type="entry name" value="EXTRACELLULAR MATRIX GLYCOPROTEIN RELATED"/>
    <property type="match status" value="1"/>
</dbReference>
<feature type="domain" description="VWFD" evidence="8">
    <location>
        <begin position="1"/>
        <end position="85"/>
    </location>
</feature>
<evidence type="ECO:0000256" key="6">
    <source>
        <dbReference type="SAM" id="MobiDB-lite"/>
    </source>
</evidence>
<evidence type="ECO:0000256" key="2">
    <source>
        <dbReference type="ARBA" id="ARBA00022525"/>
    </source>
</evidence>
<feature type="domain" description="CTCK" evidence="7">
    <location>
        <begin position="354"/>
        <end position="441"/>
    </location>
</feature>
<sequence length="688" mass="75487">MKVYKAGINHVVELHRLKINVTYNGMAFTIRMPYSNFANNTQGQCGKCNNNIHDDCMLRNGTVIPSCEIMADDWIIDDPEKPHCKHMSPPPPPPPPPFPCKPSPLCELLKGNLTGQNQTQQVEGCFCPEGTKLYDTAIDVCVETCGCVGPDNIPRKSLSMLIKLRDKEFEEGGSGIICETHKCPVPVREVQCEGEGYQKITKINPDDKCCLDTVCVCNTTQCITKPPQCEPGFLAVANTTEEHCCPFYYCDPKKVCVKDGNEYKPGSEVLGSQCQQCICTNKQNSTTLLNIIECKNIPCNVKCQETHSQDYSIKDKPRIYLGLFGPDAKTPQHPTEKHQGGSLAGILMPPTPSCSATQTMDYINYNGCRSEALVPVTQCEGRCGTFSIYSPEANSMTHKCSCCRESKAAKKEIMLLCPGGIRKKHSYIHVEHCECLNTECGDEQSSSEEYREDKEITTQPPQAIGNRKSPGKVINNFIAELLTFHNTVNLIIEVFDLATNPKSGTFEAAGYVIHLKKNPTKQVVPPVRTSHVAGLRELVKVKQTAGQEIRSTPANDNWIIHEQASFSPASVHSAMVSILTQIAAADISGLVYTSKNVKARALPPSVSQHPNRRAATTQLQQPRIQPLPDDNQGSSTLSWPRLQAGMSASRQKTAAEALHASTVHRPAYPSPDLQASHQTSATVPGQPP</sequence>
<evidence type="ECO:0000313" key="10">
    <source>
        <dbReference type="Proteomes" id="UP000018936"/>
    </source>
</evidence>
<feature type="compositionally biased region" description="Polar residues" evidence="6">
    <location>
        <begin position="673"/>
        <end position="688"/>
    </location>
</feature>
<keyword evidence="2" id="KW-0964">Secreted</keyword>
<dbReference type="Pfam" id="PF00094">
    <property type="entry name" value="VWD"/>
    <property type="match status" value="1"/>
</dbReference>
<evidence type="ECO:0008006" key="11">
    <source>
        <dbReference type="Google" id="ProtNLM"/>
    </source>
</evidence>
<dbReference type="InterPro" id="IPR050780">
    <property type="entry name" value="Mucin_vWF_Thrombospondin_sf"/>
</dbReference>
<keyword evidence="10" id="KW-1185">Reference proteome</keyword>
<dbReference type="PROSITE" id="PS01185">
    <property type="entry name" value="CTCK_1"/>
    <property type="match status" value="1"/>
</dbReference>
<gene>
    <name evidence="9" type="ORF">L345_12611</name>
</gene>
<evidence type="ECO:0000256" key="1">
    <source>
        <dbReference type="ARBA" id="ARBA00004613"/>
    </source>
</evidence>
<evidence type="ECO:0000256" key="3">
    <source>
        <dbReference type="ARBA" id="ARBA00023157"/>
    </source>
</evidence>
<dbReference type="EMBL" id="AZIM01003753">
    <property type="protein sequence ID" value="ETE61636.1"/>
    <property type="molecule type" value="Genomic_DNA"/>
</dbReference>
<dbReference type="OrthoDB" id="160294at2759"/>
<comment type="caution">
    <text evidence="5">Lacks conserved residue(s) required for the propagation of feature annotation.</text>
</comment>
<proteinExistence type="predicted"/>
<feature type="disulfide bond" evidence="5">
    <location>
        <begin position="383"/>
        <end position="435"/>
    </location>
</feature>
<keyword evidence="4" id="KW-0325">Glycoprotein</keyword>
<dbReference type="InterPro" id="IPR006208">
    <property type="entry name" value="Glyco_hormone_CN"/>
</dbReference>
<dbReference type="InterPro" id="IPR006207">
    <property type="entry name" value="Cys_knot_C"/>
</dbReference>
<feature type="disulfide bond" evidence="5">
    <location>
        <begin position="368"/>
        <end position="417"/>
    </location>
</feature>
<evidence type="ECO:0000256" key="4">
    <source>
        <dbReference type="ARBA" id="ARBA00023180"/>
    </source>
</evidence>
<feature type="region of interest" description="Disordered" evidence="6">
    <location>
        <begin position="446"/>
        <end position="467"/>
    </location>
</feature>
<comment type="subcellular location">
    <subcellularLocation>
        <location evidence="1">Secreted</location>
    </subcellularLocation>
</comment>
<evidence type="ECO:0000259" key="7">
    <source>
        <dbReference type="PROSITE" id="PS01225"/>
    </source>
</evidence>
<dbReference type="InterPro" id="IPR001846">
    <property type="entry name" value="VWF_type-D"/>
</dbReference>
<dbReference type="SMART" id="SM00041">
    <property type="entry name" value="CT"/>
    <property type="match status" value="1"/>
</dbReference>
<dbReference type="InterPro" id="IPR029034">
    <property type="entry name" value="Cystine-knot_cytokine"/>
</dbReference>
<feature type="region of interest" description="Disordered" evidence="6">
    <location>
        <begin position="601"/>
        <end position="688"/>
    </location>
</feature>
<dbReference type="GO" id="GO:0005576">
    <property type="term" value="C:extracellular region"/>
    <property type="evidence" value="ECO:0007669"/>
    <property type="project" value="UniProtKB-SubCell"/>
</dbReference>
<dbReference type="PANTHER" id="PTHR11339:SF384">
    <property type="entry name" value="MUCIN-2"/>
    <property type="match status" value="1"/>
</dbReference>